<evidence type="ECO:0000313" key="3">
    <source>
        <dbReference type="Proteomes" id="UP001321473"/>
    </source>
</evidence>
<reference evidence="2 3" key="1">
    <citation type="journal article" date="2023" name="Arcadia Sci">
        <title>De novo assembly of a long-read Amblyomma americanum tick genome.</title>
        <authorList>
            <person name="Chou S."/>
            <person name="Poskanzer K.E."/>
            <person name="Rollins M."/>
            <person name="Thuy-Boun P.S."/>
        </authorList>
    </citation>
    <scope>NUCLEOTIDE SEQUENCE [LARGE SCALE GENOMIC DNA]</scope>
    <source>
        <strain evidence="2">F_SG_1</strain>
        <tissue evidence="2">Salivary glands</tissue>
    </source>
</reference>
<accession>A0AAQ4D426</accession>
<feature type="region of interest" description="Disordered" evidence="1">
    <location>
        <begin position="56"/>
        <end position="76"/>
    </location>
</feature>
<dbReference type="AlphaFoldDB" id="A0AAQ4D426"/>
<feature type="compositionally biased region" description="Basic and acidic residues" evidence="1">
    <location>
        <begin position="1"/>
        <end position="15"/>
    </location>
</feature>
<dbReference type="EMBL" id="JARKHS020035466">
    <property type="protein sequence ID" value="KAK8757216.1"/>
    <property type="molecule type" value="Genomic_DNA"/>
</dbReference>
<evidence type="ECO:0000256" key="1">
    <source>
        <dbReference type="SAM" id="MobiDB-lite"/>
    </source>
</evidence>
<protein>
    <submittedName>
        <fullName evidence="2">Uncharacterized protein</fullName>
    </submittedName>
</protein>
<keyword evidence="3" id="KW-1185">Reference proteome</keyword>
<gene>
    <name evidence="2" type="ORF">V5799_000080</name>
</gene>
<dbReference type="Proteomes" id="UP001321473">
    <property type="component" value="Unassembled WGS sequence"/>
</dbReference>
<evidence type="ECO:0000313" key="2">
    <source>
        <dbReference type="EMBL" id="KAK8757216.1"/>
    </source>
</evidence>
<feature type="region of interest" description="Disordered" evidence="1">
    <location>
        <begin position="1"/>
        <end position="30"/>
    </location>
</feature>
<proteinExistence type="predicted"/>
<comment type="caution">
    <text evidence="2">The sequence shown here is derived from an EMBL/GenBank/DDBJ whole genome shotgun (WGS) entry which is preliminary data.</text>
</comment>
<sequence length="107" mass="11147">MASSTKDSKKSDDGRQSASPADLSCSYYGPTHVDPTYLKSEISMESETSLSGLEDVLIGAGSGGPPPATLPDAMFPSPAVNPIDKLYSMQTSYFSNNECECLGGGSN</sequence>
<organism evidence="2 3">
    <name type="scientific">Amblyomma americanum</name>
    <name type="common">Lone star tick</name>
    <dbReference type="NCBI Taxonomy" id="6943"/>
    <lineage>
        <taxon>Eukaryota</taxon>
        <taxon>Metazoa</taxon>
        <taxon>Ecdysozoa</taxon>
        <taxon>Arthropoda</taxon>
        <taxon>Chelicerata</taxon>
        <taxon>Arachnida</taxon>
        <taxon>Acari</taxon>
        <taxon>Parasitiformes</taxon>
        <taxon>Ixodida</taxon>
        <taxon>Ixodoidea</taxon>
        <taxon>Ixodidae</taxon>
        <taxon>Amblyomminae</taxon>
        <taxon>Amblyomma</taxon>
    </lineage>
</organism>
<name>A0AAQ4D426_AMBAM</name>